<evidence type="ECO:0000313" key="15">
    <source>
        <dbReference type="Proteomes" id="UP000184330"/>
    </source>
</evidence>
<feature type="transmembrane region" description="Helical" evidence="13">
    <location>
        <begin position="65"/>
        <end position="87"/>
    </location>
</feature>
<dbReference type="SUPFAM" id="SSF48264">
    <property type="entry name" value="Cytochrome P450"/>
    <property type="match status" value="1"/>
</dbReference>
<evidence type="ECO:0000313" key="14">
    <source>
        <dbReference type="EMBL" id="CZR65210.1"/>
    </source>
</evidence>
<keyword evidence="8" id="KW-0560">Oxidoreductase</keyword>
<evidence type="ECO:0000256" key="7">
    <source>
        <dbReference type="ARBA" id="ARBA00022989"/>
    </source>
</evidence>
<keyword evidence="14" id="KW-0808">Transferase</keyword>
<gene>
    <name evidence="14" type="ORF">PAC_15110</name>
</gene>
<dbReference type="GO" id="GO:0008168">
    <property type="term" value="F:methyltransferase activity"/>
    <property type="evidence" value="ECO:0007669"/>
    <property type="project" value="UniProtKB-KW"/>
</dbReference>
<protein>
    <submittedName>
        <fullName evidence="14">Related to pisatin demethylase cytochrome P450</fullName>
    </submittedName>
</protein>
<dbReference type="InterPro" id="IPR001128">
    <property type="entry name" value="Cyt_P450"/>
</dbReference>
<feature type="transmembrane region" description="Helical" evidence="13">
    <location>
        <begin position="34"/>
        <end position="53"/>
    </location>
</feature>
<accession>A0A1L7XJI8</accession>
<feature type="binding site" description="axial binding residue" evidence="12">
    <location>
        <position position="516"/>
    </location>
    <ligand>
        <name>heme</name>
        <dbReference type="ChEBI" id="CHEBI:30413"/>
    </ligand>
    <ligandPart>
        <name>Fe</name>
        <dbReference type="ChEBI" id="CHEBI:18248"/>
    </ligandPart>
</feature>
<keyword evidence="11 13" id="KW-0472">Membrane</keyword>
<evidence type="ECO:0000256" key="11">
    <source>
        <dbReference type="ARBA" id="ARBA00023136"/>
    </source>
</evidence>
<dbReference type="InterPro" id="IPR002403">
    <property type="entry name" value="Cyt_P450_E_grp-IV"/>
</dbReference>
<dbReference type="PANTHER" id="PTHR24305:SF112">
    <property type="entry name" value="L-ORNITHINE-N5-MONOOXYGENASE (EUROFUNG)"/>
    <property type="match status" value="1"/>
</dbReference>
<evidence type="ECO:0000256" key="9">
    <source>
        <dbReference type="ARBA" id="ARBA00023004"/>
    </source>
</evidence>
<evidence type="ECO:0000256" key="3">
    <source>
        <dbReference type="ARBA" id="ARBA00010617"/>
    </source>
</evidence>
<dbReference type="GO" id="GO:0004497">
    <property type="term" value="F:monooxygenase activity"/>
    <property type="evidence" value="ECO:0007669"/>
    <property type="project" value="UniProtKB-KW"/>
</dbReference>
<keyword evidence="6 12" id="KW-0479">Metal-binding</keyword>
<dbReference type="OrthoDB" id="6692864at2759"/>
<dbReference type="InterPro" id="IPR036396">
    <property type="entry name" value="Cyt_P450_sf"/>
</dbReference>
<dbReference type="Gene3D" id="1.10.630.10">
    <property type="entry name" value="Cytochrome P450"/>
    <property type="match status" value="1"/>
</dbReference>
<dbReference type="Proteomes" id="UP000184330">
    <property type="component" value="Unassembled WGS sequence"/>
</dbReference>
<dbReference type="Pfam" id="PF00067">
    <property type="entry name" value="p450"/>
    <property type="match status" value="1"/>
</dbReference>
<dbReference type="EMBL" id="FJOG01000029">
    <property type="protein sequence ID" value="CZR65210.1"/>
    <property type="molecule type" value="Genomic_DNA"/>
</dbReference>
<keyword evidence="15" id="KW-1185">Reference proteome</keyword>
<comment type="cofactor">
    <cofactor evidence="1 12">
        <name>heme</name>
        <dbReference type="ChEBI" id="CHEBI:30413"/>
    </cofactor>
</comment>
<keyword evidence="10" id="KW-0503">Monooxygenase</keyword>
<keyword evidence="14" id="KW-0489">Methyltransferase</keyword>
<dbReference type="GO" id="GO:0016020">
    <property type="term" value="C:membrane"/>
    <property type="evidence" value="ECO:0007669"/>
    <property type="project" value="UniProtKB-SubCell"/>
</dbReference>
<keyword evidence="9 12" id="KW-0408">Iron</keyword>
<evidence type="ECO:0000256" key="8">
    <source>
        <dbReference type="ARBA" id="ARBA00023002"/>
    </source>
</evidence>
<reference evidence="14 15" key="1">
    <citation type="submission" date="2016-03" db="EMBL/GenBank/DDBJ databases">
        <authorList>
            <person name="Ploux O."/>
        </authorList>
    </citation>
    <scope>NUCLEOTIDE SEQUENCE [LARGE SCALE GENOMIC DNA]</scope>
    <source>
        <strain evidence="14 15">UAMH 11012</strain>
    </source>
</reference>
<dbReference type="PRINTS" id="PR00465">
    <property type="entry name" value="EP450IV"/>
</dbReference>
<evidence type="ECO:0000256" key="1">
    <source>
        <dbReference type="ARBA" id="ARBA00001971"/>
    </source>
</evidence>
<keyword evidence="5 13" id="KW-0812">Transmembrane</keyword>
<dbReference type="GO" id="GO:0020037">
    <property type="term" value="F:heme binding"/>
    <property type="evidence" value="ECO:0007669"/>
    <property type="project" value="InterPro"/>
</dbReference>
<dbReference type="InterPro" id="IPR050121">
    <property type="entry name" value="Cytochrome_P450_monoxygenase"/>
</dbReference>
<evidence type="ECO:0000256" key="4">
    <source>
        <dbReference type="ARBA" id="ARBA00022617"/>
    </source>
</evidence>
<comment type="similarity">
    <text evidence="3">Belongs to the cytochrome P450 family.</text>
</comment>
<dbReference type="PANTHER" id="PTHR24305">
    <property type="entry name" value="CYTOCHROME P450"/>
    <property type="match status" value="1"/>
</dbReference>
<dbReference type="GO" id="GO:0032259">
    <property type="term" value="P:methylation"/>
    <property type="evidence" value="ECO:0007669"/>
    <property type="project" value="UniProtKB-KW"/>
</dbReference>
<proteinExistence type="inferred from homology"/>
<evidence type="ECO:0000256" key="5">
    <source>
        <dbReference type="ARBA" id="ARBA00022692"/>
    </source>
</evidence>
<evidence type="ECO:0000256" key="13">
    <source>
        <dbReference type="SAM" id="Phobius"/>
    </source>
</evidence>
<dbReference type="GO" id="GO:0005506">
    <property type="term" value="F:iron ion binding"/>
    <property type="evidence" value="ECO:0007669"/>
    <property type="project" value="InterPro"/>
</dbReference>
<organism evidence="14 15">
    <name type="scientific">Phialocephala subalpina</name>
    <dbReference type="NCBI Taxonomy" id="576137"/>
    <lineage>
        <taxon>Eukaryota</taxon>
        <taxon>Fungi</taxon>
        <taxon>Dikarya</taxon>
        <taxon>Ascomycota</taxon>
        <taxon>Pezizomycotina</taxon>
        <taxon>Leotiomycetes</taxon>
        <taxon>Helotiales</taxon>
        <taxon>Mollisiaceae</taxon>
        <taxon>Phialocephala</taxon>
        <taxon>Phialocephala fortinii species complex</taxon>
    </lineage>
</organism>
<evidence type="ECO:0000256" key="12">
    <source>
        <dbReference type="PIRSR" id="PIRSR602403-1"/>
    </source>
</evidence>
<evidence type="ECO:0000256" key="10">
    <source>
        <dbReference type="ARBA" id="ARBA00023033"/>
    </source>
</evidence>
<dbReference type="AlphaFoldDB" id="A0A1L7XJI8"/>
<keyword evidence="4 12" id="KW-0349">Heme</keyword>
<dbReference type="GO" id="GO:0016705">
    <property type="term" value="F:oxidoreductase activity, acting on paired donors, with incorporation or reduction of molecular oxygen"/>
    <property type="evidence" value="ECO:0007669"/>
    <property type="project" value="InterPro"/>
</dbReference>
<keyword evidence="7 13" id="KW-1133">Transmembrane helix</keyword>
<evidence type="ECO:0000256" key="6">
    <source>
        <dbReference type="ARBA" id="ARBA00022723"/>
    </source>
</evidence>
<evidence type="ECO:0000256" key="2">
    <source>
        <dbReference type="ARBA" id="ARBA00004370"/>
    </source>
</evidence>
<dbReference type="STRING" id="576137.A0A1L7XJI8"/>
<sequence>MEYLAAMRQQLLAATLGLLSHWLYFIHGEHHMRAPLYGCLFLASFLALYFLELQVYHDSGLAIKAGMQILGFFLLGLYTSMTAYRVFFHRLSAFPGPFGARVSKIWHVWQVRNAQNHLLMDRLHRQYGTFVRTGPEELTIFSTQALWELNAPGSSFVRPDWYDMPLPLKSLANVRGVVEHDQRRRVWNQAFSAKALRNYEGRITKYADQLDQKIAEVNGQPVNVYDAVSFYTSDMMSDLAFGKAFGNLQSQSFHHSVQGVRDFMSIFGTLTPVPWFVRLGSGILQHFNGWKRFFKFTRDKMNARIMQEPPVPDISSYLIAASVENDTLEQDLPYLEGDALVLLIVGSDSMATTLINSLACLARHPKYQDQIRSELQTLSSLSDFSAVLDLPILASVIKEVLRLWPPIATGSSRITPKDGMTISGKYIPAGTKVYAPRYVIARMKSCFVRPNEFVPERWTINKEMVRDRRGYSPFSHGQSVPELLVLFLLALEGTLNISPSLQCLTLHLLLLGRYNCVGQRLSMMNVSYVIALIVSKYDIAFASDEDGTRVYRDLQDNCKFRVETQTQILLEHHLTFAQVTFNPGRLDIVFNLREQE</sequence>
<comment type="subcellular location">
    <subcellularLocation>
        <location evidence="2">Membrane</location>
    </subcellularLocation>
</comment>
<name>A0A1L7XJI8_9HELO</name>